<organism evidence="1 2">
    <name type="scientific">Mucilaginibacter oryzae</name>
    <dbReference type="NCBI Taxonomy" id="468058"/>
    <lineage>
        <taxon>Bacteria</taxon>
        <taxon>Pseudomonadati</taxon>
        <taxon>Bacteroidota</taxon>
        <taxon>Sphingobacteriia</taxon>
        <taxon>Sphingobacteriales</taxon>
        <taxon>Sphingobacteriaceae</taxon>
        <taxon>Mucilaginibacter</taxon>
    </lineage>
</organism>
<protein>
    <recommendedName>
        <fullName evidence="3">Lipoprotein</fullName>
    </recommendedName>
</protein>
<reference evidence="1 2" key="1">
    <citation type="submission" date="2018-05" db="EMBL/GenBank/DDBJ databases">
        <title>Genomic Encyclopedia of Archaeal and Bacterial Type Strains, Phase II (KMG-II): from individual species to whole genera.</title>
        <authorList>
            <person name="Goeker M."/>
        </authorList>
    </citation>
    <scope>NUCLEOTIDE SEQUENCE [LARGE SCALE GENOMIC DNA]</scope>
    <source>
        <strain evidence="1 2">DSM 19975</strain>
    </source>
</reference>
<evidence type="ECO:0008006" key="3">
    <source>
        <dbReference type="Google" id="ProtNLM"/>
    </source>
</evidence>
<sequence>MKRSLLTLTTIVTLFFGACKKEDNKPNNNGGDTYQPITANSTWKYKNTNTFTDGQDIDTTTNTMSAETKKIGAKTYHVINTLNSGDSDKAYLAFENHLYTSLQEDGETGETMEIEYLNDNVAAGTSWSKDITIGEGKSSAQGRLKTTIAEKGISKVVLGKTYNNVIHSTIELQIKVGANYQTQLVQDFYIAKGIGVILINAKTPTKQLTKSELISYTIK</sequence>
<proteinExistence type="predicted"/>
<evidence type="ECO:0000313" key="2">
    <source>
        <dbReference type="Proteomes" id="UP000245678"/>
    </source>
</evidence>
<gene>
    <name evidence="1" type="ORF">LX99_00823</name>
</gene>
<name>A0A316HJ93_9SPHI</name>
<dbReference type="AlphaFoldDB" id="A0A316HJ93"/>
<comment type="caution">
    <text evidence="1">The sequence shown here is derived from an EMBL/GenBank/DDBJ whole genome shotgun (WGS) entry which is preliminary data.</text>
</comment>
<dbReference type="PROSITE" id="PS51257">
    <property type="entry name" value="PROKAR_LIPOPROTEIN"/>
    <property type="match status" value="1"/>
</dbReference>
<accession>A0A316HJ93</accession>
<dbReference type="EMBL" id="QGHA01000001">
    <property type="protein sequence ID" value="PWK80357.1"/>
    <property type="molecule type" value="Genomic_DNA"/>
</dbReference>
<dbReference type="RefSeq" id="WP_109606621.1">
    <property type="nucleotide sequence ID" value="NZ_QGHA01000001.1"/>
</dbReference>
<dbReference type="Proteomes" id="UP000245678">
    <property type="component" value="Unassembled WGS sequence"/>
</dbReference>
<keyword evidence="2" id="KW-1185">Reference proteome</keyword>
<evidence type="ECO:0000313" key="1">
    <source>
        <dbReference type="EMBL" id="PWK80357.1"/>
    </source>
</evidence>